<dbReference type="Gene3D" id="3.40.720.10">
    <property type="entry name" value="Alkaline Phosphatase, subunit A"/>
    <property type="match status" value="1"/>
</dbReference>
<keyword evidence="2" id="KW-0378">Hydrolase</keyword>
<feature type="domain" description="Sulfatase N-terminal" evidence="4">
    <location>
        <begin position="29"/>
        <end position="399"/>
    </location>
</feature>
<organism evidence="5 6">
    <name type="scientific">Chaetoceros tenuissimus</name>
    <dbReference type="NCBI Taxonomy" id="426638"/>
    <lineage>
        <taxon>Eukaryota</taxon>
        <taxon>Sar</taxon>
        <taxon>Stramenopiles</taxon>
        <taxon>Ochrophyta</taxon>
        <taxon>Bacillariophyta</taxon>
        <taxon>Coscinodiscophyceae</taxon>
        <taxon>Chaetocerotophycidae</taxon>
        <taxon>Chaetocerotales</taxon>
        <taxon>Chaetocerotaceae</taxon>
        <taxon>Chaetoceros</taxon>
    </lineage>
</organism>
<dbReference type="PANTHER" id="PTHR42693">
    <property type="entry name" value="ARYLSULFATASE FAMILY MEMBER"/>
    <property type="match status" value="1"/>
</dbReference>
<dbReference type="Proteomes" id="UP001054902">
    <property type="component" value="Unassembled WGS sequence"/>
</dbReference>
<evidence type="ECO:0000313" key="6">
    <source>
        <dbReference type="Proteomes" id="UP001054902"/>
    </source>
</evidence>
<dbReference type="InterPro" id="IPR050738">
    <property type="entry name" value="Sulfatase"/>
</dbReference>
<dbReference type="EMBL" id="BLLK01000047">
    <property type="protein sequence ID" value="GFH54045.1"/>
    <property type="molecule type" value="Genomic_DNA"/>
</dbReference>
<dbReference type="SUPFAM" id="SSF53649">
    <property type="entry name" value="Alkaline phosphatase-like"/>
    <property type="match status" value="1"/>
</dbReference>
<accession>A0AAD3CZT7</accession>
<name>A0AAD3CZT7_9STRA</name>
<feature type="signal peptide" evidence="3">
    <location>
        <begin position="1"/>
        <end position="22"/>
    </location>
</feature>
<gene>
    <name evidence="5" type="ORF">CTEN210_10521</name>
</gene>
<sequence length="560" mass="63087">MWKQNYLLILLLFLTRDFLSSAQEEKKRPNIVVIMADDVGCGDLPMYFNNEGLISMPNLKRFSQLGVTFKDAHSTPLCAPSRYSFLSGNYQHRGRKAQGTWDVLTGHNQFQKHQKSIAEALRDKAGYNTATFGKYHIGGQIPFAEGHSSQNSTHKLTHVGYDWTKPFIEGPSDIGFNTSFVTPNGIQDSPYAFIRDGYLPFDATESKFWTRGEHGQQYGTSKIQRKGEGSQDWDSSAYNMIVVNETEKFIDQHIESGADNPFFVYAALGAVHGPHSPPDFYIDGTPIAGRYLTEHADMLFELDKAVGSIVTMVEERGLSDNTLFIFLSDNGGVRTSNGSSSYGHDSHGPLRGYKGTVYEGGHRVPLLFRWDNELPAGEERNNLVSITDMYDTICQLVGITKPLQSAQDSISFANHLYSSVNKQGLRKQLGTWVYENGLVTAEALRIKNMKLVIHHDIQTGKRTTEIFNLRQDISETTNIINDMNKKKARRMIRKLRAHGPCPNKDHKKNFKLVESLGTQSANCTFFQEKRKRCDWYIEGEVKCPSACKSRFSSMCDSVYG</sequence>
<evidence type="ECO:0000313" key="5">
    <source>
        <dbReference type="EMBL" id="GFH54045.1"/>
    </source>
</evidence>
<dbReference type="PANTHER" id="PTHR42693:SF53">
    <property type="entry name" value="ENDO-4-O-SULFATASE"/>
    <property type="match status" value="1"/>
</dbReference>
<dbReference type="GO" id="GO:0004065">
    <property type="term" value="F:arylsulfatase activity"/>
    <property type="evidence" value="ECO:0007669"/>
    <property type="project" value="TreeGrafter"/>
</dbReference>
<feature type="chain" id="PRO_5042179782" description="Sulfatase N-terminal domain-containing protein" evidence="3">
    <location>
        <begin position="23"/>
        <end position="560"/>
    </location>
</feature>
<keyword evidence="3" id="KW-0732">Signal</keyword>
<protein>
    <recommendedName>
        <fullName evidence="4">Sulfatase N-terminal domain-containing protein</fullName>
    </recommendedName>
</protein>
<reference evidence="5 6" key="1">
    <citation type="journal article" date="2021" name="Sci. Rep.">
        <title>The genome of the diatom Chaetoceros tenuissimus carries an ancient integrated fragment of an extant virus.</title>
        <authorList>
            <person name="Hongo Y."/>
            <person name="Kimura K."/>
            <person name="Takaki Y."/>
            <person name="Yoshida Y."/>
            <person name="Baba S."/>
            <person name="Kobayashi G."/>
            <person name="Nagasaki K."/>
            <person name="Hano T."/>
            <person name="Tomaru Y."/>
        </authorList>
    </citation>
    <scope>NUCLEOTIDE SEQUENCE [LARGE SCALE GENOMIC DNA]</scope>
    <source>
        <strain evidence="5 6">NIES-3715</strain>
    </source>
</reference>
<evidence type="ECO:0000256" key="1">
    <source>
        <dbReference type="ARBA" id="ARBA00008779"/>
    </source>
</evidence>
<evidence type="ECO:0000256" key="2">
    <source>
        <dbReference type="ARBA" id="ARBA00022801"/>
    </source>
</evidence>
<dbReference type="InterPro" id="IPR000917">
    <property type="entry name" value="Sulfatase_N"/>
</dbReference>
<evidence type="ECO:0000256" key="3">
    <source>
        <dbReference type="SAM" id="SignalP"/>
    </source>
</evidence>
<evidence type="ECO:0000259" key="4">
    <source>
        <dbReference type="Pfam" id="PF00884"/>
    </source>
</evidence>
<keyword evidence="6" id="KW-1185">Reference proteome</keyword>
<comment type="similarity">
    <text evidence="1">Belongs to the sulfatase family.</text>
</comment>
<comment type="caution">
    <text evidence="5">The sequence shown here is derived from an EMBL/GenBank/DDBJ whole genome shotgun (WGS) entry which is preliminary data.</text>
</comment>
<dbReference type="Pfam" id="PF00884">
    <property type="entry name" value="Sulfatase"/>
    <property type="match status" value="1"/>
</dbReference>
<dbReference type="InterPro" id="IPR017850">
    <property type="entry name" value="Alkaline_phosphatase_core_sf"/>
</dbReference>
<proteinExistence type="inferred from homology"/>
<dbReference type="AlphaFoldDB" id="A0AAD3CZT7"/>